<dbReference type="Proteomes" id="UP000035682">
    <property type="component" value="Unplaced"/>
</dbReference>
<dbReference type="GeneID" id="36373630"/>
<protein>
    <submittedName>
        <fullName evidence="1 3">Uncharacterized protein</fullName>
    </submittedName>
</protein>
<evidence type="ECO:0000313" key="3">
    <source>
        <dbReference type="WBParaSite" id="SRAE_0000038800.1"/>
    </source>
</evidence>
<gene>
    <name evidence="1 3 4" type="ORF">SRAE_0000038800</name>
</gene>
<evidence type="ECO:0000313" key="1">
    <source>
        <dbReference type="EMBL" id="CEF61262.1"/>
    </source>
</evidence>
<sequence>MRVTCRWCHINNCRRFRCQRMDKMNMMSNIVTEELPRTFRIPETVDVEEENVATTSEFSTMNIASEKMLKIKDVSLYHKGSLRHPKMHKNYYHKEAIFIRNIRETRSPCWLKRPSLSSIRKTTNRGRNICFTLRRNYIEDIFEFVQYRKDKYNDSHPLYDIEEECDEEIRKFERDVQSFETFPNEMTFSATPKIVELDEHGNEIVDTSITSSINHFNNLSLENTNHKVWRNCKIVKNPESSNNYENFLDFRENMLVCGLQSLHIPDKKNGSIVNEKKCFESSINTITDELVKALNMSQ</sequence>
<dbReference type="CTD" id="36373630"/>
<dbReference type="WormBase" id="SRAE_0000038800">
    <property type="protein sequence ID" value="SRP07688"/>
    <property type="gene ID" value="WBGene00256132"/>
</dbReference>
<evidence type="ECO:0000313" key="2">
    <source>
        <dbReference type="Proteomes" id="UP000035682"/>
    </source>
</evidence>
<evidence type="ECO:0000313" key="4">
    <source>
        <dbReference type="WormBase" id="SRAE_0000038800"/>
    </source>
</evidence>
<reference evidence="1" key="2">
    <citation type="submission" date="2014-09" db="EMBL/GenBank/DDBJ databases">
        <authorList>
            <person name="Aslett A.Martin."/>
        </authorList>
    </citation>
    <scope>NUCLEOTIDE SEQUENCE</scope>
    <source>
        <strain evidence="1">ED321 Heterogonic</strain>
    </source>
</reference>
<keyword evidence="2" id="KW-1185">Reference proteome</keyword>
<proteinExistence type="predicted"/>
<dbReference type="AlphaFoldDB" id="A0A090KZJ2"/>
<dbReference type="EMBL" id="LN609406">
    <property type="protein sequence ID" value="CEF61262.1"/>
    <property type="molecule type" value="Genomic_DNA"/>
</dbReference>
<reference evidence="2" key="1">
    <citation type="submission" date="2014-09" db="EMBL/GenBank/DDBJ databases">
        <authorList>
            <person name="Martin A.A."/>
        </authorList>
    </citation>
    <scope>NUCLEOTIDE SEQUENCE</scope>
    <source>
        <strain evidence="2">ED321</strain>
    </source>
</reference>
<dbReference type="WBParaSite" id="SRAE_0000038800.1">
    <property type="protein sequence ID" value="SRAE_0000038800.1"/>
    <property type="gene ID" value="WBGene00256132"/>
</dbReference>
<reference evidence="3" key="3">
    <citation type="submission" date="2020-12" db="UniProtKB">
        <authorList>
            <consortium name="WormBaseParasite"/>
        </authorList>
    </citation>
    <scope>IDENTIFICATION</scope>
</reference>
<organism evidence="1">
    <name type="scientific">Strongyloides ratti</name>
    <name type="common">Parasitic roundworm</name>
    <dbReference type="NCBI Taxonomy" id="34506"/>
    <lineage>
        <taxon>Eukaryota</taxon>
        <taxon>Metazoa</taxon>
        <taxon>Ecdysozoa</taxon>
        <taxon>Nematoda</taxon>
        <taxon>Chromadorea</taxon>
        <taxon>Rhabditida</taxon>
        <taxon>Tylenchina</taxon>
        <taxon>Panagrolaimomorpha</taxon>
        <taxon>Strongyloidoidea</taxon>
        <taxon>Strongyloididae</taxon>
        <taxon>Strongyloides</taxon>
    </lineage>
</organism>
<dbReference type="RefSeq" id="XP_024500471.1">
    <property type="nucleotide sequence ID" value="XM_024646273.1"/>
</dbReference>
<name>A0A090KZJ2_STRRB</name>
<accession>A0A090KZJ2</accession>